<keyword evidence="3 6" id="KW-0808">Transferase</keyword>
<dbReference type="InterPro" id="IPR033749">
    <property type="entry name" value="Polyprenyl_synt_CS"/>
</dbReference>
<organism evidence="6">
    <name type="scientific">hydrothermal vent metagenome</name>
    <dbReference type="NCBI Taxonomy" id="652676"/>
    <lineage>
        <taxon>unclassified sequences</taxon>
        <taxon>metagenomes</taxon>
        <taxon>ecological metagenomes</taxon>
    </lineage>
</organism>
<dbReference type="PROSITE" id="PS00444">
    <property type="entry name" value="POLYPRENYL_SYNTHASE_2"/>
    <property type="match status" value="1"/>
</dbReference>
<sequence length="327" mass="36469">MYTISALQDIFNAEIEKESNRLISSGPNNLYAPVKYALSMGGKRIRPVMVLLSYNLFANDVENALPAALAIEIFHNFTLLHDDIMDAAEMRRNKPTVHAEFNNNAAILSGDAMSFISFQYLLKSKSEKLIDVIRLFADTAVEVCEGQQYDMDFEQRVDVSEAEYMGMIRLKTAALLGCSLKAGALLANASDKISDELYRFGIALGIAFQLQDDLLDTFGDEEAFGKKIGGDIVSNKKTYLLIKAFELAGQAQKKELLYWVGRKKFDRGEKVTAVKKVFAGLKVEEKTLGMVEAYFQSAISCLKSLGIDEGKKKQLLLLSQTLLKRNR</sequence>
<gene>
    <name evidence="6" type="ORF">MNBD_BACTEROID01-1482</name>
</gene>
<protein>
    <submittedName>
        <fullName evidence="6">Geranylgeranyl diphosphate synthase</fullName>
        <ecNumber evidence="6">2.5.1.29</ecNumber>
    </submittedName>
</protein>
<reference evidence="6" key="1">
    <citation type="submission" date="2018-06" db="EMBL/GenBank/DDBJ databases">
        <authorList>
            <person name="Zhirakovskaya E."/>
        </authorList>
    </citation>
    <scope>NUCLEOTIDE SEQUENCE</scope>
</reference>
<dbReference type="EMBL" id="UOEP01000214">
    <property type="protein sequence ID" value="VAW24434.1"/>
    <property type="molecule type" value="Genomic_DNA"/>
</dbReference>
<dbReference type="InterPro" id="IPR000092">
    <property type="entry name" value="Polyprenyl_synt"/>
</dbReference>
<dbReference type="GO" id="GO:0008299">
    <property type="term" value="P:isoprenoid biosynthetic process"/>
    <property type="evidence" value="ECO:0007669"/>
    <property type="project" value="InterPro"/>
</dbReference>
<dbReference type="CDD" id="cd00685">
    <property type="entry name" value="Trans_IPPS_HT"/>
    <property type="match status" value="1"/>
</dbReference>
<evidence type="ECO:0000256" key="2">
    <source>
        <dbReference type="ARBA" id="ARBA00006706"/>
    </source>
</evidence>
<dbReference type="AlphaFoldDB" id="A0A3B0UWS4"/>
<evidence type="ECO:0000256" key="1">
    <source>
        <dbReference type="ARBA" id="ARBA00001946"/>
    </source>
</evidence>
<dbReference type="EC" id="2.5.1.29" evidence="6"/>
<dbReference type="PANTHER" id="PTHR12001:SF85">
    <property type="entry name" value="SHORT CHAIN ISOPRENYL DIPHOSPHATE SYNTHASE"/>
    <property type="match status" value="1"/>
</dbReference>
<evidence type="ECO:0000256" key="4">
    <source>
        <dbReference type="ARBA" id="ARBA00022723"/>
    </source>
</evidence>
<dbReference type="Pfam" id="PF00348">
    <property type="entry name" value="polyprenyl_synt"/>
    <property type="match status" value="1"/>
</dbReference>
<dbReference type="InterPro" id="IPR008949">
    <property type="entry name" value="Isoprenoid_synthase_dom_sf"/>
</dbReference>
<dbReference type="PANTHER" id="PTHR12001">
    <property type="entry name" value="GERANYLGERANYL PYROPHOSPHATE SYNTHASE"/>
    <property type="match status" value="1"/>
</dbReference>
<dbReference type="SFLD" id="SFLDG01017">
    <property type="entry name" value="Polyprenyl_Transferase_Like"/>
    <property type="match status" value="1"/>
</dbReference>
<evidence type="ECO:0000256" key="3">
    <source>
        <dbReference type="ARBA" id="ARBA00022679"/>
    </source>
</evidence>
<proteinExistence type="inferred from homology"/>
<dbReference type="SUPFAM" id="SSF48576">
    <property type="entry name" value="Terpenoid synthases"/>
    <property type="match status" value="1"/>
</dbReference>
<keyword evidence="4" id="KW-0479">Metal-binding</keyword>
<dbReference type="SFLD" id="SFLDS00005">
    <property type="entry name" value="Isoprenoid_Synthase_Type_I"/>
    <property type="match status" value="1"/>
</dbReference>
<comment type="similarity">
    <text evidence="2">Belongs to the FPP/GGPP synthase family.</text>
</comment>
<dbReference type="GO" id="GO:0004311">
    <property type="term" value="F:geranylgeranyl diphosphate synthase activity"/>
    <property type="evidence" value="ECO:0007669"/>
    <property type="project" value="UniProtKB-EC"/>
</dbReference>
<evidence type="ECO:0000313" key="6">
    <source>
        <dbReference type="EMBL" id="VAW24434.1"/>
    </source>
</evidence>
<keyword evidence="5" id="KW-0460">Magnesium</keyword>
<name>A0A3B0UWS4_9ZZZZ</name>
<accession>A0A3B0UWS4</accession>
<evidence type="ECO:0000256" key="5">
    <source>
        <dbReference type="ARBA" id="ARBA00022842"/>
    </source>
</evidence>
<dbReference type="GO" id="GO:0046872">
    <property type="term" value="F:metal ion binding"/>
    <property type="evidence" value="ECO:0007669"/>
    <property type="project" value="UniProtKB-KW"/>
</dbReference>
<dbReference type="Gene3D" id="1.10.600.10">
    <property type="entry name" value="Farnesyl Diphosphate Synthase"/>
    <property type="match status" value="1"/>
</dbReference>
<comment type="cofactor">
    <cofactor evidence="1">
        <name>Mg(2+)</name>
        <dbReference type="ChEBI" id="CHEBI:18420"/>
    </cofactor>
</comment>